<keyword evidence="4" id="KW-1185">Reference proteome</keyword>
<name>A0ABC9FN65_9POAL</name>
<feature type="region of interest" description="Disordered" evidence="1">
    <location>
        <begin position="1"/>
        <end position="22"/>
    </location>
</feature>
<dbReference type="PANTHER" id="PTHR32133:SF386">
    <property type="entry name" value="F-BOX DOMAIN-CONTAINING PROTEIN"/>
    <property type="match status" value="1"/>
</dbReference>
<dbReference type="PANTHER" id="PTHR32133">
    <property type="entry name" value="OS07G0120400 PROTEIN"/>
    <property type="match status" value="1"/>
</dbReference>
<organism evidence="3 4">
    <name type="scientific">Urochloa decumbens</name>
    <dbReference type="NCBI Taxonomy" id="240449"/>
    <lineage>
        <taxon>Eukaryota</taxon>
        <taxon>Viridiplantae</taxon>
        <taxon>Streptophyta</taxon>
        <taxon>Embryophyta</taxon>
        <taxon>Tracheophyta</taxon>
        <taxon>Spermatophyta</taxon>
        <taxon>Magnoliopsida</taxon>
        <taxon>Liliopsida</taxon>
        <taxon>Poales</taxon>
        <taxon>Poaceae</taxon>
        <taxon>PACMAD clade</taxon>
        <taxon>Panicoideae</taxon>
        <taxon>Panicodae</taxon>
        <taxon>Paniceae</taxon>
        <taxon>Melinidinae</taxon>
        <taxon>Urochloa</taxon>
    </lineage>
</organism>
<dbReference type="InterPro" id="IPR001810">
    <property type="entry name" value="F-box_dom"/>
</dbReference>
<dbReference type="SUPFAM" id="SSF81383">
    <property type="entry name" value="F-box domain"/>
    <property type="match status" value="1"/>
</dbReference>
<accession>A0ABC9FN65</accession>
<evidence type="ECO:0000256" key="1">
    <source>
        <dbReference type="SAM" id="MobiDB-lite"/>
    </source>
</evidence>
<dbReference type="Pfam" id="PF00646">
    <property type="entry name" value="F-box"/>
    <property type="match status" value="1"/>
</dbReference>
<protein>
    <recommendedName>
        <fullName evidence="2">F-box domain-containing protein</fullName>
    </recommendedName>
</protein>
<evidence type="ECO:0000313" key="4">
    <source>
        <dbReference type="Proteomes" id="UP001497457"/>
    </source>
</evidence>
<feature type="compositionally biased region" description="Basic residues" evidence="1">
    <location>
        <begin position="1"/>
        <end position="12"/>
    </location>
</feature>
<evidence type="ECO:0000259" key="2">
    <source>
        <dbReference type="Pfam" id="PF00646"/>
    </source>
</evidence>
<dbReference type="Proteomes" id="UP001497457">
    <property type="component" value="Chromosome 7b"/>
</dbReference>
<reference evidence="3 4" key="2">
    <citation type="submission" date="2024-10" db="EMBL/GenBank/DDBJ databases">
        <authorList>
            <person name="Ryan C."/>
        </authorList>
    </citation>
    <scope>NUCLEOTIDE SEQUENCE [LARGE SCALE GENOMIC DNA]</scope>
</reference>
<sequence length="410" mass="45354">MRNRIAPNRRRTGAREGALARPHFIPQTNPSAAACHPPGSSDDASSMVLLEELVEEVLLRLPPAEPASLVRAALVCKPWCRLISGRRFRRRFCEFHRSPPVLGYFCNKFFFTDSVTCFVPASPAFPPRADQVLCHALDARHGRVLLRRKPQSPRLTVWDPVAGDRWELPPLSDAWNKRRWNAAVLCAASAASAGACDHLDCREKPFLVVCVGSGRRKIYLRIYSSETGSWTEPTFAAWTPGNENGVFDMAPALMGNSLYFMVDVAFGMLRYDLVTRETSMIDSLPVQPMKLVDGGIAVAIEDYCRLSLWSMEMSPNGDIKWAQLRVIDLNKVLPAGVLLEDACYVAYARGVGILAGTIGRLLNIDLESDKVKTLYKGGFFHGIIPYTSFYIPVLGSVAAVEEPRPDASVA</sequence>
<evidence type="ECO:0000313" key="3">
    <source>
        <dbReference type="EMBL" id="CAL5079051.1"/>
    </source>
</evidence>
<reference evidence="4" key="1">
    <citation type="submission" date="2024-06" db="EMBL/GenBank/DDBJ databases">
        <authorList>
            <person name="Ryan C."/>
        </authorList>
    </citation>
    <scope>NUCLEOTIDE SEQUENCE [LARGE SCALE GENOMIC DNA]</scope>
</reference>
<feature type="domain" description="F-box" evidence="2">
    <location>
        <begin position="51"/>
        <end position="90"/>
    </location>
</feature>
<dbReference type="AlphaFoldDB" id="A0ABC9FN65"/>
<dbReference type="EMBL" id="OZ075117">
    <property type="protein sequence ID" value="CAL5079051.1"/>
    <property type="molecule type" value="Genomic_DNA"/>
</dbReference>
<dbReference type="PROSITE" id="PS51257">
    <property type="entry name" value="PROKAR_LIPOPROTEIN"/>
    <property type="match status" value="1"/>
</dbReference>
<proteinExistence type="predicted"/>
<dbReference type="InterPro" id="IPR036047">
    <property type="entry name" value="F-box-like_dom_sf"/>
</dbReference>
<gene>
    <name evidence="3" type="ORF">URODEC1_LOCUS107423</name>
</gene>